<protein>
    <submittedName>
        <fullName evidence="1">Uncharacterized protein</fullName>
    </submittedName>
</protein>
<reference evidence="1" key="1">
    <citation type="submission" date="2010-01" db="EMBL/GenBank/DDBJ databases">
        <title>Genome fragments of uncultured bacteria from the North Pacific subtropical Gyre.</title>
        <authorList>
            <person name="Pham V.D."/>
            <person name="Delong E.F."/>
        </authorList>
    </citation>
    <scope>NUCLEOTIDE SEQUENCE</scope>
</reference>
<proteinExistence type="predicted"/>
<sequence>MPLQGMVKYYYSVVAILPEYLKFREIFEKR</sequence>
<name>E7C428_9GAMM</name>
<dbReference type="EMBL" id="GU567978">
    <property type="protein sequence ID" value="ADI22202.1"/>
    <property type="molecule type" value="Genomic_DNA"/>
</dbReference>
<evidence type="ECO:0000313" key="1">
    <source>
        <dbReference type="EMBL" id="ADI22202.1"/>
    </source>
</evidence>
<dbReference type="AlphaFoldDB" id="E7C428"/>
<accession>E7C428</accession>
<organism evidence="1">
    <name type="scientific">uncultured gamma proteobacterium HF0200_34B07</name>
    <dbReference type="NCBI Taxonomy" id="723571"/>
    <lineage>
        <taxon>Bacteria</taxon>
        <taxon>Pseudomonadati</taxon>
        <taxon>Pseudomonadota</taxon>
        <taxon>Gammaproteobacteria</taxon>
        <taxon>environmental samples</taxon>
    </lineage>
</organism>